<evidence type="ECO:0000256" key="1">
    <source>
        <dbReference type="ARBA" id="ARBA00022670"/>
    </source>
</evidence>
<protein>
    <submittedName>
        <fullName evidence="6">Putative secreted metalloprotease</fullName>
    </submittedName>
</protein>
<name>A0A6B0VAL9_IXORI</name>
<dbReference type="AlphaFoldDB" id="A0A6B0VAL9"/>
<evidence type="ECO:0000256" key="3">
    <source>
        <dbReference type="ARBA" id="ARBA00022833"/>
    </source>
</evidence>
<evidence type="ECO:0000256" key="5">
    <source>
        <dbReference type="SAM" id="SignalP"/>
    </source>
</evidence>
<dbReference type="InterPro" id="IPR024079">
    <property type="entry name" value="MetalloPept_cat_dom_sf"/>
</dbReference>
<dbReference type="GO" id="GO:0008237">
    <property type="term" value="F:metallopeptidase activity"/>
    <property type="evidence" value="ECO:0007669"/>
    <property type="project" value="UniProtKB-KW"/>
</dbReference>
<keyword evidence="2" id="KW-0378">Hydrolase</keyword>
<keyword evidence="4 6" id="KW-0482">Metalloprotease</keyword>
<evidence type="ECO:0000313" key="6">
    <source>
        <dbReference type="EMBL" id="MXU98278.1"/>
    </source>
</evidence>
<dbReference type="PANTHER" id="PTHR11905">
    <property type="entry name" value="ADAM A DISINTEGRIN AND METALLOPROTEASE DOMAIN"/>
    <property type="match status" value="1"/>
</dbReference>
<evidence type="ECO:0000256" key="4">
    <source>
        <dbReference type="ARBA" id="ARBA00023049"/>
    </source>
</evidence>
<feature type="signal peptide" evidence="5">
    <location>
        <begin position="1"/>
        <end position="19"/>
    </location>
</feature>
<reference evidence="6" key="1">
    <citation type="submission" date="2019-12" db="EMBL/GenBank/DDBJ databases">
        <title>An insight into the sialome of adult female Ixodes ricinus ticks feeding for 6 days.</title>
        <authorList>
            <person name="Perner J."/>
            <person name="Ribeiro J.M.C."/>
        </authorList>
    </citation>
    <scope>NUCLEOTIDE SEQUENCE</scope>
    <source>
        <strain evidence="6">Semi-engorged</strain>
        <tissue evidence="6">Salivary glands</tissue>
    </source>
</reference>
<feature type="chain" id="PRO_5025388542" evidence="5">
    <location>
        <begin position="20"/>
        <end position="324"/>
    </location>
</feature>
<sequence>MKAWLMFMALGGIILEANTISREQVITLGVRFVCDTWIVKSRQDKHHTTALQDYLKVFLNDVELYLKESRCPQIQLFLTGVYETKEAEEILFEKTEREGTKTILDPTFTLGLFQEWVQTKDDFKNDSIVFLLTSLMIEDRVGNGISKKGYSYFNGVCSLGVGIAYDSGYRFDGVIYVAQQIAHMLGSPWDTTNDCPENKRTLMAAPGTPHRLSNCTEEALRKKYNENVKKDVCWKKFKNLGSSSDRSLPADYFENENYCATRNKIAVHKCPVGHPYNIEDLTKCWMGCCFNNTTDASGLRYEVPDGTPCESEKICIAWECSAVQ</sequence>
<evidence type="ECO:0000256" key="2">
    <source>
        <dbReference type="ARBA" id="ARBA00022801"/>
    </source>
</evidence>
<keyword evidence="5" id="KW-0732">Signal</keyword>
<dbReference type="EMBL" id="GIFC01016195">
    <property type="protein sequence ID" value="MXU98278.1"/>
    <property type="molecule type" value="Transcribed_RNA"/>
</dbReference>
<keyword evidence="3" id="KW-0862">Zinc</keyword>
<dbReference type="GO" id="GO:0006509">
    <property type="term" value="P:membrane protein ectodomain proteolysis"/>
    <property type="evidence" value="ECO:0007669"/>
    <property type="project" value="TreeGrafter"/>
</dbReference>
<dbReference type="Gene3D" id="3.40.390.10">
    <property type="entry name" value="Collagenase (Catalytic Domain)"/>
    <property type="match status" value="1"/>
</dbReference>
<dbReference type="SUPFAM" id="SSF55486">
    <property type="entry name" value="Metalloproteases ('zincins'), catalytic domain"/>
    <property type="match status" value="1"/>
</dbReference>
<dbReference type="PANTHER" id="PTHR11905:SF159">
    <property type="entry name" value="ADAM METALLOPROTEASE"/>
    <property type="match status" value="1"/>
</dbReference>
<accession>A0A6B0VAL9</accession>
<organism evidence="6">
    <name type="scientific">Ixodes ricinus</name>
    <name type="common">Common tick</name>
    <name type="synonym">Acarus ricinus</name>
    <dbReference type="NCBI Taxonomy" id="34613"/>
    <lineage>
        <taxon>Eukaryota</taxon>
        <taxon>Metazoa</taxon>
        <taxon>Ecdysozoa</taxon>
        <taxon>Arthropoda</taxon>
        <taxon>Chelicerata</taxon>
        <taxon>Arachnida</taxon>
        <taxon>Acari</taxon>
        <taxon>Parasitiformes</taxon>
        <taxon>Ixodida</taxon>
        <taxon>Ixodoidea</taxon>
        <taxon>Ixodidae</taxon>
        <taxon>Ixodinae</taxon>
        <taxon>Ixodes</taxon>
    </lineage>
</organism>
<keyword evidence="1 6" id="KW-0645">Protease</keyword>
<proteinExistence type="predicted"/>